<dbReference type="GO" id="GO:0005683">
    <property type="term" value="C:U7 snRNP"/>
    <property type="evidence" value="ECO:0007669"/>
    <property type="project" value="TreeGrafter"/>
</dbReference>
<organism evidence="3 4">
    <name type="scientific">Meloidogyne incognita</name>
    <name type="common">Southern root-knot nematode worm</name>
    <name type="synonym">Oxyuris incognita</name>
    <dbReference type="NCBI Taxonomy" id="6306"/>
    <lineage>
        <taxon>Eukaryota</taxon>
        <taxon>Metazoa</taxon>
        <taxon>Ecdysozoa</taxon>
        <taxon>Nematoda</taxon>
        <taxon>Chromadorea</taxon>
        <taxon>Rhabditida</taxon>
        <taxon>Tylenchina</taxon>
        <taxon>Tylenchomorpha</taxon>
        <taxon>Tylenchoidea</taxon>
        <taxon>Meloidogynidae</taxon>
        <taxon>Meloidogyninae</taxon>
        <taxon>Meloidogyne</taxon>
        <taxon>Meloidogyne incognita group</taxon>
    </lineage>
</organism>
<feature type="domain" description="Sm" evidence="2">
    <location>
        <begin position="122"/>
        <end position="200"/>
    </location>
</feature>
<dbReference type="InterPro" id="IPR039267">
    <property type="entry name" value="Lsm11"/>
</dbReference>
<dbReference type="InterPro" id="IPR001163">
    <property type="entry name" value="Sm_dom_euk/arc"/>
</dbReference>
<dbReference type="GO" id="GO:0006398">
    <property type="term" value="P:mRNA 3'-end processing by stem-loop binding and cleavage"/>
    <property type="evidence" value="ECO:0007669"/>
    <property type="project" value="TreeGrafter"/>
</dbReference>
<dbReference type="WBParaSite" id="Minc3s00432g12212">
    <property type="protein sequence ID" value="Minc3s00432g12212"/>
    <property type="gene ID" value="Minc3s00432g12212"/>
</dbReference>
<evidence type="ECO:0000256" key="1">
    <source>
        <dbReference type="SAM" id="MobiDB-lite"/>
    </source>
</evidence>
<dbReference type="GO" id="GO:0071209">
    <property type="term" value="F:U7 snRNA binding"/>
    <property type="evidence" value="ECO:0007669"/>
    <property type="project" value="InterPro"/>
</dbReference>
<evidence type="ECO:0000259" key="2">
    <source>
        <dbReference type="Pfam" id="PF01423"/>
    </source>
</evidence>
<name>A0A914LHL3_MELIC</name>
<reference evidence="4" key="1">
    <citation type="submission" date="2022-11" db="UniProtKB">
        <authorList>
            <consortium name="WormBaseParasite"/>
        </authorList>
    </citation>
    <scope>IDENTIFICATION</scope>
</reference>
<dbReference type="Proteomes" id="UP000887563">
    <property type="component" value="Unplaced"/>
</dbReference>
<evidence type="ECO:0000313" key="3">
    <source>
        <dbReference type="Proteomes" id="UP000887563"/>
    </source>
</evidence>
<dbReference type="AlphaFoldDB" id="A0A914LHL3"/>
<proteinExistence type="predicted"/>
<dbReference type="Gene3D" id="2.30.30.100">
    <property type="match status" value="1"/>
</dbReference>
<sequence>MENKAKLPLTGISPNTLNNTKISSSTPANPKQNAKERMRRLKTICIKGQEPLSIKKEIKNERNYEIRRKKVQHIDTSLGKRFACSTFGGVYERMSQWMREGTRIIVKLRAFAPGRAQQRGPNRMLQGSIVAFDKHWNLVLRDVDEAYFPSLRLGKVQAMPGAMPKSIRYEIEGNARKGRPTLIRHLKCSFITGSSIVMIHEGWEGCRVDVSGAEVGRNSDFRL</sequence>
<dbReference type="InterPro" id="IPR010920">
    <property type="entry name" value="LSM_dom_sf"/>
</dbReference>
<dbReference type="PANTHER" id="PTHR21415">
    <property type="entry name" value="U7 SNRNA-ASSOCIATED SM-LIKE PROTEIN LSM11"/>
    <property type="match status" value="1"/>
</dbReference>
<dbReference type="SUPFAM" id="SSF50182">
    <property type="entry name" value="Sm-like ribonucleoproteins"/>
    <property type="match status" value="1"/>
</dbReference>
<dbReference type="Pfam" id="PF01423">
    <property type="entry name" value="LSM"/>
    <property type="match status" value="1"/>
</dbReference>
<dbReference type="PANTHER" id="PTHR21415:SF1">
    <property type="entry name" value="U7 SNRNA-ASSOCIATED SM-LIKE PROTEIN LSM11"/>
    <property type="match status" value="1"/>
</dbReference>
<keyword evidence="3" id="KW-1185">Reference proteome</keyword>
<feature type="region of interest" description="Disordered" evidence="1">
    <location>
        <begin position="1"/>
        <end position="37"/>
    </location>
</feature>
<accession>A0A914LHL3</accession>
<protein>
    <submittedName>
        <fullName evidence="4">Sm domain-containing protein</fullName>
    </submittedName>
</protein>
<feature type="compositionally biased region" description="Polar residues" evidence="1">
    <location>
        <begin position="12"/>
        <end position="32"/>
    </location>
</feature>
<evidence type="ECO:0000313" key="4">
    <source>
        <dbReference type="WBParaSite" id="Minc3s00432g12212"/>
    </source>
</evidence>